<reference evidence="2" key="1">
    <citation type="submission" date="2023-08" db="EMBL/GenBank/DDBJ databases">
        <authorList>
            <person name="Alioto T."/>
            <person name="Alioto T."/>
            <person name="Gomez Garrido J."/>
        </authorList>
    </citation>
    <scope>NUCLEOTIDE SEQUENCE</scope>
</reference>
<protein>
    <submittedName>
        <fullName evidence="2">Uncharacterized protein</fullName>
    </submittedName>
</protein>
<dbReference type="Proteomes" id="UP001162480">
    <property type="component" value="Chromosome 1"/>
</dbReference>
<dbReference type="EMBL" id="OX597814">
    <property type="protein sequence ID" value="CAI9715838.1"/>
    <property type="molecule type" value="Genomic_DNA"/>
</dbReference>
<accession>A0AA36EXR0</accession>
<evidence type="ECO:0000313" key="2">
    <source>
        <dbReference type="EMBL" id="CAI9715838.1"/>
    </source>
</evidence>
<evidence type="ECO:0000256" key="1">
    <source>
        <dbReference type="SAM" id="MobiDB-lite"/>
    </source>
</evidence>
<feature type="compositionally biased region" description="Basic and acidic residues" evidence="1">
    <location>
        <begin position="1"/>
        <end position="10"/>
    </location>
</feature>
<proteinExistence type="predicted"/>
<feature type="region of interest" description="Disordered" evidence="1">
    <location>
        <begin position="1"/>
        <end position="28"/>
    </location>
</feature>
<evidence type="ECO:0000313" key="3">
    <source>
        <dbReference type="Proteomes" id="UP001162480"/>
    </source>
</evidence>
<keyword evidence="3" id="KW-1185">Reference proteome</keyword>
<dbReference type="AlphaFoldDB" id="A0AA36EXR0"/>
<gene>
    <name evidence="2" type="ORF">OCTVUL_1B014404</name>
</gene>
<sequence>MQHNEERINSENEAIAGHSEGFTPDTLPASRYSKERFFFSTNRERDSRNNIIMCQKWTPYIYSKNKQKRKSGANIEVFNLPCFKHDNKNQYPKIQSYIRHKILSSFSAESGTLEDLRIDIEINILYLFLLRRHLIDMFPVYKIEEYHDSRSTTLCLNIKSHASVE</sequence>
<organism evidence="2 3">
    <name type="scientific">Octopus vulgaris</name>
    <name type="common">Common octopus</name>
    <dbReference type="NCBI Taxonomy" id="6645"/>
    <lineage>
        <taxon>Eukaryota</taxon>
        <taxon>Metazoa</taxon>
        <taxon>Spiralia</taxon>
        <taxon>Lophotrochozoa</taxon>
        <taxon>Mollusca</taxon>
        <taxon>Cephalopoda</taxon>
        <taxon>Coleoidea</taxon>
        <taxon>Octopodiformes</taxon>
        <taxon>Octopoda</taxon>
        <taxon>Incirrata</taxon>
        <taxon>Octopodidae</taxon>
        <taxon>Octopus</taxon>
    </lineage>
</organism>
<name>A0AA36EXR0_OCTVU</name>